<sequence length="30" mass="3458">MNTFEKLTTQELDQVLGGYQDKTIDEDILV</sequence>
<comment type="caution">
    <text evidence="1">The sequence shown here is derived from an EMBL/GenBank/DDBJ whole genome shotgun (WGS) entry which is preliminary data.</text>
</comment>
<dbReference type="Proteomes" id="UP000732105">
    <property type="component" value="Unassembled WGS sequence"/>
</dbReference>
<proteinExistence type="predicted"/>
<name>A0ABX1WZL7_9BACT</name>
<dbReference type="EMBL" id="RZNH01000036">
    <property type="protein sequence ID" value="NOU61574.1"/>
    <property type="molecule type" value="Genomic_DNA"/>
</dbReference>
<dbReference type="NCBIfam" id="TIGR01847">
    <property type="entry name" value="bacteriocin_sig"/>
    <property type="match status" value="1"/>
</dbReference>
<dbReference type="RefSeq" id="WP_171596832.1">
    <property type="nucleotide sequence ID" value="NZ_RZNH01000036.1"/>
</dbReference>
<protein>
    <submittedName>
        <fullName evidence="1">Bacteriocin</fullName>
    </submittedName>
</protein>
<reference evidence="1 2" key="1">
    <citation type="submission" date="2018-12" db="EMBL/GenBank/DDBJ databases">
        <title>Marinifilum JC070 sp. nov., a marine bacterium isolated from Yongle Blue Hole in the South China Sea.</title>
        <authorList>
            <person name="Fu T."/>
        </authorList>
    </citation>
    <scope>NUCLEOTIDE SEQUENCE [LARGE SCALE GENOMIC DNA]</scope>
    <source>
        <strain evidence="1 2">JC070</strain>
    </source>
</reference>
<organism evidence="1 2">
    <name type="scientific">Marinifilum caeruleilacunae</name>
    <dbReference type="NCBI Taxonomy" id="2499076"/>
    <lineage>
        <taxon>Bacteria</taxon>
        <taxon>Pseudomonadati</taxon>
        <taxon>Bacteroidota</taxon>
        <taxon>Bacteroidia</taxon>
        <taxon>Marinilabiliales</taxon>
        <taxon>Marinifilaceae</taxon>
    </lineage>
</organism>
<gene>
    <name evidence="1" type="ORF">ELS83_17360</name>
</gene>
<accession>A0ABX1WZL7</accession>
<keyword evidence="2" id="KW-1185">Reference proteome</keyword>
<evidence type="ECO:0000313" key="1">
    <source>
        <dbReference type="EMBL" id="NOU61574.1"/>
    </source>
</evidence>
<dbReference type="InterPro" id="IPR010133">
    <property type="entry name" value="Bacteriocin_signal_seq"/>
</dbReference>
<evidence type="ECO:0000313" key="2">
    <source>
        <dbReference type="Proteomes" id="UP000732105"/>
    </source>
</evidence>